<keyword evidence="1" id="KW-0472">Membrane</keyword>
<feature type="transmembrane region" description="Helical" evidence="1">
    <location>
        <begin position="7"/>
        <end position="30"/>
    </location>
</feature>
<keyword evidence="4" id="KW-1185">Reference proteome</keyword>
<organism evidence="3 4">
    <name type="scientific">Adiantum capillus-veneris</name>
    <name type="common">Maidenhair fern</name>
    <dbReference type="NCBI Taxonomy" id="13818"/>
    <lineage>
        <taxon>Eukaryota</taxon>
        <taxon>Viridiplantae</taxon>
        <taxon>Streptophyta</taxon>
        <taxon>Embryophyta</taxon>
        <taxon>Tracheophyta</taxon>
        <taxon>Polypodiopsida</taxon>
        <taxon>Polypodiidae</taxon>
        <taxon>Polypodiales</taxon>
        <taxon>Pteridineae</taxon>
        <taxon>Pteridaceae</taxon>
        <taxon>Vittarioideae</taxon>
        <taxon>Adiantum</taxon>
    </lineage>
</organism>
<name>A0A9D4UA72_ADICA</name>
<dbReference type="OrthoDB" id="39591at2759"/>
<dbReference type="PANTHER" id="PTHR47430">
    <property type="entry name" value="GB|AAC33480.1"/>
    <property type="match status" value="1"/>
</dbReference>
<keyword evidence="1" id="KW-0812">Transmembrane</keyword>
<dbReference type="EMBL" id="JABFUD020000020">
    <property type="protein sequence ID" value="KAI5064112.1"/>
    <property type="molecule type" value="Genomic_DNA"/>
</dbReference>
<accession>A0A9D4UA72</accession>
<dbReference type="PROSITE" id="PS50090">
    <property type="entry name" value="MYB_LIKE"/>
    <property type="match status" value="1"/>
</dbReference>
<dbReference type="PANTHER" id="PTHR47430:SF4">
    <property type="entry name" value="GB|AAC33480.1"/>
    <property type="match status" value="1"/>
</dbReference>
<proteinExistence type="predicted"/>
<evidence type="ECO:0000256" key="1">
    <source>
        <dbReference type="SAM" id="Phobius"/>
    </source>
</evidence>
<dbReference type="Proteomes" id="UP000886520">
    <property type="component" value="Chromosome 20"/>
</dbReference>
<feature type="domain" description="Myb-like" evidence="2">
    <location>
        <begin position="120"/>
        <end position="168"/>
    </location>
</feature>
<protein>
    <recommendedName>
        <fullName evidence="2">Myb-like domain-containing protein</fullName>
    </recommendedName>
</protein>
<comment type="caution">
    <text evidence="3">The sequence shown here is derived from an EMBL/GenBank/DDBJ whole genome shotgun (WGS) entry which is preliminary data.</text>
</comment>
<reference evidence="3" key="1">
    <citation type="submission" date="2021-01" db="EMBL/GenBank/DDBJ databases">
        <title>Adiantum capillus-veneris genome.</title>
        <authorList>
            <person name="Fang Y."/>
            <person name="Liao Q."/>
        </authorList>
    </citation>
    <scope>NUCLEOTIDE SEQUENCE</scope>
    <source>
        <strain evidence="3">H3</strain>
        <tissue evidence="3">Leaf</tissue>
    </source>
</reference>
<keyword evidence="1" id="KW-1133">Transmembrane helix</keyword>
<dbReference type="InterPro" id="IPR001005">
    <property type="entry name" value="SANT/Myb"/>
</dbReference>
<evidence type="ECO:0000313" key="4">
    <source>
        <dbReference type="Proteomes" id="UP000886520"/>
    </source>
</evidence>
<evidence type="ECO:0000313" key="3">
    <source>
        <dbReference type="EMBL" id="KAI5064112.1"/>
    </source>
</evidence>
<dbReference type="AlphaFoldDB" id="A0A9D4UA72"/>
<evidence type="ECO:0000259" key="2">
    <source>
        <dbReference type="PROSITE" id="PS50090"/>
    </source>
</evidence>
<sequence length="180" mass="20364">MQLELTVILLAVVNGLYRSLSAGIVIDGLWASKDDFLLLEGYLIKIFTVSLPVIVRPAFCLTGLFRWKQLGENRTRGFLQKLDGLVRVYAPELLRLNGNLLLFKCIPAWGYRSVSVGMINDGLWASNDDFLLLKGLLESGACMEEVDWNSLLPHRDGQTCLLRWKQLAKHLGERVEARDF</sequence>
<gene>
    <name evidence="3" type="ORF">GOP47_0020782</name>
</gene>
<feature type="transmembrane region" description="Helical" evidence="1">
    <location>
        <begin position="42"/>
        <end position="65"/>
    </location>
</feature>